<evidence type="ECO:0000259" key="10">
    <source>
        <dbReference type="PROSITE" id="PS51910"/>
    </source>
</evidence>
<evidence type="ECO:0000256" key="9">
    <source>
        <dbReference type="RuleBase" id="RU004453"/>
    </source>
</evidence>
<dbReference type="InterPro" id="IPR017853">
    <property type="entry name" value="GH"/>
</dbReference>
<evidence type="ECO:0000256" key="6">
    <source>
        <dbReference type="ARBA" id="ARBA00023295"/>
    </source>
</evidence>
<dbReference type="Proteomes" id="UP000780801">
    <property type="component" value="Unassembled WGS sequence"/>
</dbReference>
<dbReference type="InterPro" id="IPR001579">
    <property type="entry name" value="Glyco_hydro_18_chit_AS"/>
</dbReference>
<dbReference type="GO" id="GO:0006032">
    <property type="term" value="P:chitin catabolic process"/>
    <property type="evidence" value="ECO:0007669"/>
    <property type="project" value="UniProtKB-KW"/>
</dbReference>
<evidence type="ECO:0000313" key="12">
    <source>
        <dbReference type="Proteomes" id="UP000780801"/>
    </source>
</evidence>
<evidence type="ECO:0000256" key="5">
    <source>
        <dbReference type="ARBA" id="ARBA00023277"/>
    </source>
</evidence>
<dbReference type="EC" id="3.2.1.14" evidence="2"/>
<comment type="caution">
    <text evidence="11">The sequence shown here is derived from an EMBL/GenBank/DDBJ whole genome shotgun (WGS) entry which is preliminary data.</text>
</comment>
<dbReference type="PANTHER" id="PTHR45708">
    <property type="entry name" value="ENDOCHITINASE"/>
    <property type="match status" value="1"/>
</dbReference>
<dbReference type="GO" id="GO:0000272">
    <property type="term" value="P:polysaccharide catabolic process"/>
    <property type="evidence" value="ECO:0007669"/>
    <property type="project" value="UniProtKB-KW"/>
</dbReference>
<evidence type="ECO:0000256" key="2">
    <source>
        <dbReference type="ARBA" id="ARBA00012729"/>
    </source>
</evidence>
<accession>A0A9P6FNN8</accession>
<organism evidence="11 12">
    <name type="scientific">Lunasporangiospora selenospora</name>
    <dbReference type="NCBI Taxonomy" id="979761"/>
    <lineage>
        <taxon>Eukaryota</taxon>
        <taxon>Fungi</taxon>
        <taxon>Fungi incertae sedis</taxon>
        <taxon>Mucoromycota</taxon>
        <taxon>Mortierellomycotina</taxon>
        <taxon>Mortierellomycetes</taxon>
        <taxon>Mortierellales</taxon>
        <taxon>Mortierellaceae</taxon>
        <taxon>Lunasporangiospora</taxon>
    </lineage>
</organism>
<dbReference type="GO" id="GO:0008843">
    <property type="term" value="F:endochitinase activity"/>
    <property type="evidence" value="ECO:0007669"/>
    <property type="project" value="UniProtKB-EC"/>
</dbReference>
<dbReference type="InterPro" id="IPR001223">
    <property type="entry name" value="Glyco_hydro18_cat"/>
</dbReference>
<dbReference type="OrthoDB" id="6020543at2759"/>
<dbReference type="Pfam" id="PF00704">
    <property type="entry name" value="Glyco_hydro_18"/>
    <property type="match status" value="1"/>
</dbReference>
<feature type="domain" description="GH18" evidence="10">
    <location>
        <begin position="1"/>
        <end position="276"/>
    </location>
</feature>
<evidence type="ECO:0000256" key="8">
    <source>
        <dbReference type="RuleBase" id="RU000489"/>
    </source>
</evidence>
<comment type="catalytic activity">
    <reaction evidence="1">
        <text>Random endo-hydrolysis of N-acetyl-beta-D-glucosaminide (1-&gt;4)-beta-linkages in chitin and chitodextrins.</text>
        <dbReference type="EC" id="3.2.1.14"/>
    </reaction>
</comment>
<comment type="similarity">
    <text evidence="9">Belongs to the glycosyl hydrolase 18 family.</text>
</comment>
<dbReference type="AlphaFoldDB" id="A0A9P6FNN8"/>
<protein>
    <recommendedName>
        <fullName evidence="2">chitinase</fullName>
        <ecNumber evidence="2">3.2.1.14</ecNumber>
    </recommendedName>
</protein>
<dbReference type="PROSITE" id="PS51910">
    <property type="entry name" value="GH18_2"/>
    <property type="match status" value="1"/>
</dbReference>
<dbReference type="EMBL" id="JAABOA010004142">
    <property type="protein sequence ID" value="KAF9577985.1"/>
    <property type="molecule type" value="Genomic_DNA"/>
</dbReference>
<evidence type="ECO:0000256" key="1">
    <source>
        <dbReference type="ARBA" id="ARBA00000822"/>
    </source>
</evidence>
<sequence>GGREANLAEYCRNSTVDVLAIAFIYSIDKGQPLLNLAYHCEARFPGTNLLHCPKVAQDIKYCQSQGKIVQISIGGASGSYAIPDAASGLAFADKIWDMFLGGSAQNRPFNDAILDGVDLDLEAGQNDGYVAFIQNLRGKFASVGGGRKYYISGAPQCPYPDHAMKAALASSWFDMVWIQFYNNYCGVQSFGTSNFNFDTWNNWASTVSLNKDVRILLGVPGGPRAAGSGVIDANRLNTILAAIQSYSHFGGVMMWDAGVAHASGLAVSASAFLKGRRAIVSPDSSTSTGMVLLEDE</sequence>
<dbReference type="PANTHER" id="PTHR45708:SF49">
    <property type="entry name" value="ENDOCHITINASE"/>
    <property type="match status" value="1"/>
</dbReference>
<gene>
    <name evidence="11" type="primary">CHT1_2</name>
    <name evidence="11" type="ORF">BGW38_006481</name>
</gene>
<dbReference type="PROSITE" id="PS01095">
    <property type="entry name" value="GH18_1"/>
    <property type="match status" value="1"/>
</dbReference>
<proteinExistence type="inferred from homology"/>
<dbReference type="SUPFAM" id="SSF51445">
    <property type="entry name" value="(Trans)glycosidases"/>
    <property type="match status" value="1"/>
</dbReference>
<keyword evidence="6 8" id="KW-0326">Glycosidase</keyword>
<keyword evidence="3 8" id="KW-0378">Hydrolase</keyword>
<dbReference type="InterPro" id="IPR050542">
    <property type="entry name" value="Glycosyl_Hydrlase18_Chitinase"/>
</dbReference>
<reference evidence="11" key="1">
    <citation type="journal article" date="2020" name="Fungal Divers.">
        <title>Resolving the Mortierellaceae phylogeny through synthesis of multi-gene phylogenetics and phylogenomics.</title>
        <authorList>
            <person name="Vandepol N."/>
            <person name="Liber J."/>
            <person name="Desiro A."/>
            <person name="Na H."/>
            <person name="Kennedy M."/>
            <person name="Barry K."/>
            <person name="Grigoriev I.V."/>
            <person name="Miller A.N."/>
            <person name="O'Donnell K."/>
            <person name="Stajich J.E."/>
            <person name="Bonito G."/>
        </authorList>
    </citation>
    <scope>NUCLEOTIDE SEQUENCE</scope>
    <source>
        <strain evidence="11">KOD1015</strain>
    </source>
</reference>
<keyword evidence="4" id="KW-0146">Chitin degradation</keyword>
<dbReference type="GO" id="GO:0005576">
    <property type="term" value="C:extracellular region"/>
    <property type="evidence" value="ECO:0007669"/>
    <property type="project" value="TreeGrafter"/>
</dbReference>
<evidence type="ECO:0000313" key="11">
    <source>
        <dbReference type="EMBL" id="KAF9577985.1"/>
    </source>
</evidence>
<keyword evidence="5" id="KW-0119">Carbohydrate metabolism</keyword>
<feature type="non-terminal residue" evidence="11">
    <location>
        <position position="1"/>
    </location>
</feature>
<dbReference type="Gene3D" id="3.20.20.80">
    <property type="entry name" value="Glycosidases"/>
    <property type="match status" value="1"/>
</dbReference>
<evidence type="ECO:0000256" key="3">
    <source>
        <dbReference type="ARBA" id="ARBA00022801"/>
    </source>
</evidence>
<name>A0A9P6FNN8_9FUNG</name>
<keyword evidence="12" id="KW-1185">Reference proteome</keyword>
<keyword evidence="7" id="KW-0624">Polysaccharide degradation</keyword>
<evidence type="ECO:0000256" key="7">
    <source>
        <dbReference type="ARBA" id="ARBA00023326"/>
    </source>
</evidence>
<evidence type="ECO:0000256" key="4">
    <source>
        <dbReference type="ARBA" id="ARBA00023024"/>
    </source>
</evidence>